<sequence>MPVTGDEALVGRLLDHRYLVGERIARGGMASVFLGTDQRLDRRVAIKVMHSGLGDDGTFTQRFEREARAAAKLNHRGVVAVFDQGHDGDVTYLVMEYVPGRTLRDVMRDEAPMPPRRALGLLADVLAALAVAHRENLIHRDVKPENVLITPEGEVKVADFGLSRAVSSATTATGGTLMGTVSYLAPEIVVNDGVDRRSDVYACGAMLFEMVTGEKPHTGDTPIHVAYKHVHEDIAPPSSVVPDLPDYVDALVARATARDRAQRSADAGVLLHQVRMVIGALDAGLAADPELVADLAPRAPLDPDEEATAPIPVGGAAAVAAAGADAEPTMQWSTRDWHDDEDGDPADDDPPGEPPTHEEYGQVAALRAGARRGRALLIGVVVLAVLLAGLGYWLGVGRYAETPQLVGRSEAQAVAEAEEAGFELTVGRRAFSETAPLGTVISTDPAAGDRLLPGSTITAVVSKGVERYEVPRTKGLTLEELERELEPLTLQVGEVTEVFSDSVAEGRIVRPVSHAAGDSVRRGTTIDFEISKGPEPIEIADQSGRSREQAVAALEAAGFQVDVQEEFSDDVDRGDVISQDPDGGTGVRGDTITLVVSRGPEQVDVPDVRGETEERATEILEEAGFEVRVRNVLPGDTVLAQTPDAGETQRVGSRVTIFV</sequence>
<keyword evidence="10" id="KW-0812">Transmembrane</keyword>
<feature type="domain" description="PASTA" evidence="12">
    <location>
        <begin position="400"/>
        <end position="463"/>
    </location>
</feature>
<evidence type="ECO:0000256" key="2">
    <source>
        <dbReference type="ARBA" id="ARBA00022527"/>
    </source>
</evidence>
<dbReference type="Gene3D" id="3.30.200.20">
    <property type="entry name" value="Phosphorylase Kinase, domain 1"/>
    <property type="match status" value="1"/>
</dbReference>
<evidence type="ECO:0000256" key="7">
    <source>
        <dbReference type="ARBA" id="ARBA00047899"/>
    </source>
</evidence>
<organism evidence="13 14">
    <name type="scientific">Aeromicrobium halocynthiae</name>
    <dbReference type="NCBI Taxonomy" id="560557"/>
    <lineage>
        <taxon>Bacteria</taxon>
        <taxon>Bacillati</taxon>
        <taxon>Actinomycetota</taxon>
        <taxon>Actinomycetes</taxon>
        <taxon>Propionibacteriales</taxon>
        <taxon>Nocardioidaceae</taxon>
        <taxon>Aeromicrobium</taxon>
    </lineage>
</organism>
<feature type="compositionally biased region" description="Acidic residues" evidence="9">
    <location>
        <begin position="339"/>
        <end position="351"/>
    </location>
</feature>
<evidence type="ECO:0000256" key="3">
    <source>
        <dbReference type="ARBA" id="ARBA00022679"/>
    </source>
</evidence>
<comment type="caution">
    <text evidence="13">The sequence shown here is derived from an EMBL/GenBank/DDBJ whole genome shotgun (WGS) entry which is preliminary data.</text>
</comment>
<dbReference type="Pfam" id="PF03793">
    <property type="entry name" value="PASTA"/>
    <property type="match status" value="4"/>
</dbReference>
<dbReference type="InterPro" id="IPR011009">
    <property type="entry name" value="Kinase-like_dom_sf"/>
</dbReference>
<evidence type="ECO:0000256" key="8">
    <source>
        <dbReference type="ARBA" id="ARBA00048679"/>
    </source>
</evidence>
<evidence type="ECO:0000313" key="13">
    <source>
        <dbReference type="EMBL" id="GAA2070658.1"/>
    </source>
</evidence>
<dbReference type="CDD" id="cd14014">
    <property type="entry name" value="STKc_PknB_like"/>
    <property type="match status" value="1"/>
</dbReference>
<evidence type="ECO:0000256" key="1">
    <source>
        <dbReference type="ARBA" id="ARBA00012513"/>
    </source>
</evidence>
<evidence type="ECO:0000313" key="14">
    <source>
        <dbReference type="Proteomes" id="UP001501480"/>
    </source>
</evidence>
<dbReference type="GO" id="GO:0016301">
    <property type="term" value="F:kinase activity"/>
    <property type="evidence" value="ECO:0007669"/>
    <property type="project" value="UniProtKB-KW"/>
</dbReference>
<keyword evidence="3" id="KW-0808">Transferase</keyword>
<keyword evidence="5 13" id="KW-0418">Kinase</keyword>
<dbReference type="Proteomes" id="UP001501480">
    <property type="component" value="Unassembled WGS sequence"/>
</dbReference>
<dbReference type="PANTHER" id="PTHR43289">
    <property type="entry name" value="MITOGEN-ACTIVATED PROTEIN KINASE KINASE KINASE 20-RELATED"/>
    <property type="match status" value="1"/>
</dbReference>
<proteinExistence type="predicted"/>
<feature type="domain" description="Protein kinase" evidence="11">
    <location>
        <begin position="18"/>
        <end position="275"/>
    </location>
</feature>
<dbReference type="PANTHER" id="PTHR43289:SF34">
    <property type="entry name" value="SERINE_THREONINE-PROTEIN KINASE YBDM-RELATED"/>
    <property type="match status" value="1"/>
</dbReference>
<evidence type="ECO:0000256" key="9">
    <source>
        <dbReference type="SAM" id="MobiDB-lite"/>
    </source>
</evidence>
<evidence type="ECO:0000256" key="10">
    <source>
        <dbReference type="SAM" id="Phobius"/>
    </source>
</evidence>
<feature type="transmembrane region" description="Helical" evidence="10">
    <location>
        <begin position="375"/>
        <end position="395"/>
    </location>
</feature>
<dbReference type="SMART" id="SM00740">
    <property type="entry name" value="PASTA"/>
    <property type="match status" value="4"/>
</dbReference>
<keyword evidence="10" id="KW-1133">Transmembrane helix</keyword>
<dbReference type="SUPFAM" id="SSF56112">
    <property type="entry name" value="Protein kinase-like (PK-like)"/>
    <property type="match status" value="1"/>
</dbReference>
<dbReference type="InterPro" id="IPR008271">
    <property type="entry name" value="Ser/Thr_kinase_AS"/>
</dbReference>
<dbReference type="SUPFAM" id="SSF54184">
    <property type="entry name" value="Penicillin-binding protein 2x (pbp-2x), c-terminal domain"/>
    <property type="match status" value="1"/>
</dbReference>
<dbReference type="RefSeq" id="WP_344323868.1">
    <property type="nucleotide sequence ID" value="NZ_BAAAPY010000001.1"/>
</dbReference>
<feature type="domain" description="PASTA" evidence="12">
    <location>
        <begin position="464"/>
        <end position="532"/>
    </location>
</feature>
<dbReference type="CDD" id="cd06577">
    <property type="entry name" value="PASTA_pknB"/>
    <property type="match status" value="4"/>
</dbReference>
<reference evidence="13 14" key="1">
    <citation type="journal article" date="2019" name="Int. J. Syst. Evol. Microbiol.">
        <title>The Global Catalogue of Microorganisms (GCM) 10K type strain sequencing project: providing services to taxonomists for standard genome sequencing and annotation.</title>
        <authorList>
            <consortium name="The Broad Institute Genomics Platform"/>
            <consortium name="The Broad Institute Genome Sequencing Center for Infectious Disease"/>
            <person name="Wu L."/>
            <person name="Ma J."/>
        </authorList>
    </citation>
    <scope>NUCLEOTIDE SEQUENCE [LARGE SCALE GENOMIC DNA]</scope>
    <source>
        <strain evidence="13 14">JCM 15749</strain>
    </source>
</reference>
<dbReference type="Gene3D" id="3.30.10.20">
    <property type="match status" value="4"/>
</dbReference>
<keyword evidence="2" id="KW-0723">Serine/threonine-protein kinase</keyword>
<name>A0ABN2VRX5_9ACTN</name>
<dbReference type="PROSITE" id="PS51178">
    <property type="entry name" value="PASTA"/>
    <property type="match status" value="4"/>
</dbReference>
<protein>
    <recommendedName>
        <fullName evidence="1">non-specific serine/threonine protein kinase</fullName>
        <ecNumber evidence="1">2.7.11.1</ecNumber>
    </recommendedName>
</protein>
<dbReference type="EMBL" id="BAAAPY010000001">
    <property type="protein sequence ID" value="GAA2070658.1"/>
    <property type="molecule type" value="Genomic_DNA"/>
</dbReference>
<keyword evidence="6" id="KW-0067">ATP-binding</keyword>
<gene>
    <name evidence="13" type="primary">pknB_1</name>
    <name evidence="13" type="ORF">GCM10009821_04910</name>
</gene>
<dbReference type="InterPro" id="IPR005543">
    <property type="entry name" value="PASTA_dom"/>
</dbReference>
<feature type="domain" description="PASTA" evidence="12">
    <location>
        <begin position="599"/>
        <end position="659"/>
    </location>
</feature>
<evidence type="ECO:0000256" key="4">
    <source>
        <dbReference type="ARBA" id="ARBA00022741"/>
    </source>
</evidence>
<comment type="catalytic activity">
    <reaction evidence="8">
        <text>L-seryl-[protein] + ATP = O-phospho-L-seryl-[protein] + ADP + H(+)</text>
        <dbReference type="Rhea" id="RHEA:17989"/>
        <dbReference type="Rhea" id="RHEA-COMP:9863"/>
        <dbReference type="Rhea" id="RHEA-COMP:11604"/>
        <dbReference type="ChEBI" id="CHEBI:15378"/>
        <dbReference type="ChEBI" id="CHEBI:29999"/>
        <dbReference type="ChEBI" id="CHEBI:30616"/>
        <dbReference type="ChEBI" id="CHEBI:83421"/>
        <dbReference type="ChEBI" id="CHEBI:456216"/>
        <dbReference type="EC" id="2.7.11.1"/>
    </reaction>
</comment>
<dbReference type="SMART" id="SM00220">
    <property type="entry name" value="S_TKc"/>
    <property type="match status" value="1"/>
</dbReference>
<feature type="region of interest" description="Disordered" evidence="9">
    <location>
        <begin position="319"/>
        <end position="358"/>
    </location>
</feature>
<evidence type="ECO:0000259" key="11">
    <source>
        <dbReference type="PROSITE" id="PS50011"/>
    </source>
</evidence>
<dbReference type="EC" id="2.7.11.1" evidence="1"/>
<evidence type="ECO:0000256" key="6">
    <source>
        <dbReference type="ARBA" id="ARBA00022840"/>
    </source>
</evidence>
<dbReference type="InterPro" id="IPR000719">
    <property type="entry name" value="Prot_kinase_dom"/>
</dbReference>
<evidence type="ECO:0000256" key="5">
    <source>
        <dbReference type="ARBA" id="ARBA00022777"/>
    </source>
</evidence>
<comment type="catalytic activity">
    <reaction evidence="7">
        <text>L-threonyl-[protein] + ATP = O-phospho-L-threonyl-[protein] + ADP + H(+)</text>
        <dbReference type="Rhea" id="RHEA:46608"/>
        <dbReference type="Rhea" id="RHEA-COMP:11060"/>
        <dbReference type="Rhea" id="RHEA-COMP:11605"/>
        <dbReference type="ChEBI" id="CHEBI:15378"/>
        <dbReference type="ChEBI" id="CHEBI:30013"/>
        <dbReference type="ChEBI" id="CHEBI:30616"/>
        <dbReference type="ChEBI" id="CHEBI:61977"/>
        <dbReference type="ChEBI" id="CHEBI:456216"/>
        <dbReference type="EC" id="2.7.11.1"/>
    </reaction>
</comment>
<dbReference type="Gene3D" id="1.10.510.10">
    <property type="entry name" value="Transferase(Phosphotransferase) domain 1"/>
    <property type="match status" value="1"/>
</dbReference>
<dbReference type="NCBIfam" id="NF033483">
    <property type="entry name" value="PknB_PASTA_kin"/>
    <property type="match status" value="1"/>
</dbReference>
<keyword evidence="4" id="KW-0547">Nucleotide-binding</keyword>
<keyword evidence="14" id="KW-1185">Reference proteome</keyword>
<dbReference type="PROSITE" id="PS50011">
    <property type="entry name" value="PROTEIN_KINASE_DOM"/>
    <property type="match status" value="1"/>
</dbReference>
<feature type="domain" description="PASTA" evidence="12">
    <location>
        <begin position="533"/>
        <end position="598"/>
    </location>
</feature>
<keyword evidence="10" id="KW-0472">Membrane</keyword>
<accession>A0ABN2VRX5</accession>
<dbReference type="PROSITE" id="PS00108">
    <property type="entry name" value="PROTEIN_KINASE_ST"/>
    <property type="match status" value="1"/>
</dbReference>
<evidence type="ECO:0000259" key="12">
    <source>
        <dbReference type="PROSITE" id="PS51178"/>
    </source>
</evidence>
<dbReference type="Pfam" id="PF00069">
    <property type="entry name" value="Pkinase"/>
    <property type="match status" value="1"/>
</dbReference>